<evidence type="ECO:0000313" key="8">
    <source>
        <dbReference type="EMBL" id="BDI04534.1"/>
    </source>
</evidence>
<comment type="similarity">
    <text evidence="2">Belongs to the PilY1 family.</text>
</comment>
<evidence type="ECO:0000313" key="9">
    <source>
        <dbReference type="Proteomes" id="UP001057498"/>
    </source>
</evidence>
<evidence type="ECO:0000256" key="6">
    <source>
        <dbReference type="ARBA" id="ARBA00023263"/>
    </source>
</evidence>
<protein>
    <recommendedName>
        <fullName evidence="7">VWFA domain-containing protein</fullName>
    </recommendedName>
</protein>
<dbReference type="InterPro" id="IPR011047">
    <property type="entry name" value="Quinoprotein_ADH-like_sf"/>
</dbReference>
<gene>
    <name evidence="8" type="ORF">CATMQ487_15040</name>
</gene>
<keyword evidence="5" id="KW-0106">Calcium</keyword>
<dbReference type="InterPro" id="IPR008707">
    <property type="entry name" value="B-propeller_PilY1"/>
</dbReference>
<evidence type="ECO:0000256" key="1">
    <source>
        <dbReference type="ARBA" id="ARBA00004561"/>
    </source>
</evidence>
<evidence type="ECO:0000256" key="2">
    <source>
        <dbReference type="ARBA" id="ARBA00008387"/>
    </source>
</evidence>
<accession>A0ABN6PKN7</accession>
<dbReference type="Pfam" id="PF05567">
    <property type="entry name" value="T4P_PilY1"/>
    <property type="match status" value="1"/>
</dbReference>
<evidence type="ECO:0000256" key="5">
    <source>
        <dbReference type="ARBA" id="ARBA00022837"/>
    </source>
</evidence>
<dbReference type="InterPro" id="IPR002035">
    <property type="entry name" value="VWF_A"/>
</dbReference>
<keyword evidence="4" id="KW-0479">Metal-binding</keyword>
<evidence type="ECO:0000259" key="7">
    <source>
        <dbReference type="PROSITE" id="PS50234"/>
    </source>
</evidence>
<dbReference type="RefSeq" id="WP_251972647.1">
    <property type="nucleotide sequence ID" value="NZ_AP025730.1"/>
</dbReference>
<dbReference type="EMBL" id="AP025730">
    <property type="protein sequence ID" value="BDI04534.1"/>
    <property type="molecule type" value="Genomic_DNA"/>
</dbReference>
<name>A0ABN6PKN7_9BURK</name>
<dbReference type="PROSITE" id="PS50234">
    <property type="entry name" value="VWFA"/>
    <property type="match status" value="1"/>
</dbReference>
<dbReference type="InterPro" id="IPR036465">
    <property type="entry name" value="vWFA_dom_sf"/>
</dbReference>
<proteinExistence type="inferred from homology"/>
<comment type="subcellular location">
    <subcellularLocation>
        <location evidence="1">Fimbrium</location>
    </subcellularLocation>
</comment>
<keyword evidence="3" id="KW-1029">Fimbrium biogenesis</keyword>
<organism evidence="8 9">
    <name type="scientific">Sphaerotilus microaerophilus</name>
    <dbReference type="NCBI Taxonomy" id="2914710"/>
    <lineage>
        <taxon>Bacteria</taxon>
        <taxon>Pseudomonadati</taxon>
        <taxon>Pseudomonadota</taxon>
        <taxon>Betaproteobacteria</taxon>
        <taxon>Burkholderiales</taxon>
        <taxon>Sphaerotilaceae</taxon>
        <taxon>Sphaerotilus</taxon>
    </lineage>
</organism>
<keyword evidence="9" id="KW-1185">Reference proteome</keyword>
<evidence type="ECO:0000256" key="4">
    <source>
        <dbReference type="ARBA" id="ARBA00022723"/>
    </source>
</evidence>
<feature type="domain" description="VWFA" evidence="7">
    <location>
        <begin position="46"/>
        <end position="323"/>
    </location>
</feature>
<sequence>MNTSTTSPHFLRQGGACLILAGAVVSAHALTLAEAPLFLGSSVKPNLLVIYDNSYSMEALLPGTTGGSDPTAAGTRGNTARRVLRQNITDFQSAFRWGLEAFAMNTPLSYPNAGWDPDYPVFYYSSSPILGVGEIRQQVQDNSTTHYNALMSLLGTETTVTTTSEIKNGSIGTPLPGALRTARQYFGNQLTGLTTPIIDKTCQKSFVVLATDGDPTIRPPFGSTAARAYTATETYRGTVAAPQYSTADTDIFDEVTALRSTTISNLSAVNGTYDIKTYVIGLGDVANNPLSVRSMNRMAELGGTGAAYLAADEDSINNAFSTITTDIAAQASTSSSVTLNTGSWNTGTKIYQARFNSGDWSGQLLAFSLASNGTPATTASWDAATRLNAQHWSTGRNILTYKSSAALGSRGVALRWPANASSPTATEIDAAMVTALNKNASGTTDGYGSQRLQWLRGNTARETRICTGCSAPVFRSRPTTVLGDIVNSAPLFVNGGGRYVRDSAEAASYSAYKSARMAKTPLVFAGANDGMLHAFNANTGDEVFAYVPGAVTSRLSLLTAPTYSHRFTVDGALTAGDVFYGSAWHTLLVGGFGAGVKGLFALDVSDPSTMDEAHANSVVRWETASDADIGHIFGEPVLAKMKNGKWMAIVGNGYNSTNGVAKLLLIDVETGAVTKVSTQSGSTTTPNGLSSVVAVSSANNGVADIVYAGDLAGNLWRFDLSSTSTSSWAVAYNNSGTPAPLYAAGSSQPITARPDVSVHPSGGYMVVFGTGRYVDIGDDSTTTGQSLYGLWDSGSAIAASSSLVSQSVLGTATGGDSRTYRMTTYAVGAPSGTTYTGDNVITSASYGTGKRGWKIDLPASGERIVTQSAVRYGKVVVSTLIPSPDACAAGGDGWVMELDLLTGNRPNTPALDSNGDNNVTDSDALAYAGGSAYASGVRIGAIPAAPGFIRAQDRRLDDKLVNTSAGTIVRVREAGNTVNSGRVSWEQLQ</sequence>
<evidence type="ECO:0000256" key="3">
    <source>
        <dbReference type="ARBA" id="ARBA00022558"/>
    </source>
</evidence>
<dbReference type="SUPFAM" id="SSF53300">
    <property type="entry name" value="vWA-like"/>
    <property type="match status" value="1"/>
</dbReference>
<dbReference type="Gene3D" id="3.40.50.410">
    <property type="entry name" value="von Willebrand factor, type A domain"/>
    <property type="match status" value="1"/>
</dbReference>
<dbReference type="SUPFAM" id="SSF50998">
    <property type="entry name" value="Quinoprotein alcohol dehydrogenase-like"/>
    <property type="match status" value="1"/>
</dbReference>
<reference evidence="8" key="1">
    <citation type="submission" date="2022-04" db="EMBL/GenBank/DDBJ databases">
        <title>Whole genome sequence of Sphaerotilus sp. FB-5.</title>
        <authorList>
            <person name="Takeda M."/>
            <person name="Narihara S."/>
            <person name="Akimoto M."/>
            <person name="Akimoto R."/>
            <person name="Nishiyashiki S."/>
            <person name="Murakami T."/>
        </authorList>
    </citation>
    <scope>NUCLEOTIDE SEQUENCE</scope>
    <source>
        <strain evidence="8">FB-5</strain>
    </source>
</reference>
<dbReference type="Proteomes" id="UP001057498">
    <property type="component" value="Chromosome"/>
</dbReference>
<keyword evidence="6" id="KW-0281">Fimbrium</keyword>